<dbReference type="PANTHER" id="PTHR43675">
    <property type="entry name" value="ARSENITE METHYLTRANSFERASE"/>
    <property type="match status" value="1"/>
</dbReference>
<dbReference type="Gene3D" id="3.40.50.150">
    <property type="entry name" value="Vaccinia Virus protein VP39"/>
    <property type="match status" value="1"/>
</dbReference>
<dbReference type="GO" id="GO:0030791">
    <property type="term" value="F:arsenite methyltransferase activity"/>
    <property type="evidence" value="ECO:0007669"/>
    <property type="project" value="UniProtKB-EC"/>
</dbReference>
<dbReference type="NCBIfam" id="NF008823">
    <property type="entry name" value="PRK11873.1"/>
    <property type="match status" value="1"/>
</dbReference>
<evidence type="ECO:0000256" key="3">
    <source>
        <dbReference type="ARBA" id="ARBA00034487"/>
    </source>
</evidence>
<dbReference type="EMBL" id="CP003557">
    <property type="protein sequence ID" value="AFN74284.1"/>
    <property type="molecule type" value="Genomic_DNA"/>
</dbReference>
<evidence type="ECO:0000256" key="8">
    <source>
        <dbReference type="ARBA" id="ARBA00048428"/>
    </source>
</evidence>
<keyword evidence="11" id="KW-1185">Reference proteome</keyword>
<proteinExistence type="inferred from homology"/>
<evidence type="ECO:0000256" key="5">
    <source>
        <dbReference type="ARBA" id="ARBA00034545"/>
    </source>
</evidence>
<evidence type="ECO:0000256" key="2">
    <source>
        <dbReference type="ARBA" id="ARBA00022691"/>
    </source>
</evidence>
<dbReference type="InterPro" id="IPR025714">
    <property type="entry name" value="Methyltranfer_dom"/>
</dbReference>
<dbReference type="PATRIC" id="fig|1191523.3.peg.1104"/>
<dbReference type="Proteomes" id="UP000009011">
    <property type="component" value="Chromosome"/>
</dbReference>
<evidence type="ECO:0000256" key="7">
    <source>
        <dbReference type="ARBA" id="ARBA00047943"/>
    </source>
</evidence>
<evidence type="ECO:0000259" key="9">
    <source>
        <dbReference type="Pfam" id="PF13847"/>
    </source>
</evidence>
<dbReference type="InterPro" id="IPR026669">
    <property type="entry name" value="Arsenite_MeTrfase-like"/>
</dbReference>
<comment type="similarity">
    <text evidence="3">Belongs to the methyltransferase superfamily. Arsenite methyltransferase family.</text>
</comment>
<dbReference type="EC" id="2.1.1.137" evidence="4"/>
<organism evidence="10 11">
    <name type="scientific">Melioribacter roseus (strain DSM 23840 / JCM 17771 / VKM B-2668 / P3M-2)</name>
    <dbReference type="NCBI Taxonomy" id="1191523"/>
    <lineage>
        <taxon>Bacteria</taxon>
        <taxon>Pseudomonadati</taxon>
        <taxon>Ignavibacteriota</taxon>
        <taxon>Ignavibacteria</taxon>
        <taxon>Ignavibacteriales</taxon>
        <taxon>Melioribacteraceae</taxon>
        <taxon>Melioribacter</taxon>
    </lineage>
</organism>
<dbReference type="CDD" id="cd02440">
    <property type="entry name" value="AdoMet_MTases"/>
    <property type="match status" value="1"/>
</dbReference>
<gene>
    <name evidence="10" type="ordered locus">MROS_1044</name>
</gene>
<name>I6ZQD3_MELRP</name>
<feature type="domain" description="Methyltransferase" evidence="9">
    <location>
        <begin position="73"/>
        <end position="217"/>
    </location>
</feature>
<evidence type="ECO:0000313" key="11">
    <source>
        <dbReference type="Proteomes" id="UP000009011"/>
    </source>
</evidence>
<protein>
    <recommendedName>
        <fullName evidence="5">Arsenite methyltransferase</fullName>
        <ecNumber evidence="4">2.1.1.137</ecNumber>
    </recommendedName>
</protein>
<keyword evidence="1 10" id="KW-0808">Transferase</keyword>
<accession>I6ZQD3</accession>
<dbReference type="GO" id="GO:0032259">
    <property type="term" value="P:methylation"/>
    <property type="evidence" value="ECO:0007669"/>
    <property type="project" value="UniProtKB-KW"/>
</dbReference>
<evidence type="ECO:0000256" key="6">
    <source>
        <dbReference type="ARBA" id="ARBA00047941"/>
    </source>
</evidence>
<dbReference type="OrthoDB" id="9770553at2"/>
<sequence>MENKNELKKIVKEKYAQIAAKKNSESCCDNYSCCAEDVDYSNLQDDYTGEAGYMPDADLGLGCGIPTKHAGIKEGDVVVDLGSGAGNDAFVACAIVGAKGKVIGIDMTEEMIRKAETNKSKLGYDNVFFKLGDIENIPLEDNIADVVISNCVLNLVPDKRKAFAEIYRILKPGAHFCVSDIVSTGEMTEEFKKSAELYAGCVSGAIPEKEYLKIIEDTCFKKIEIKTSKKIELPDELLKKYLDEKESANFKKSSVGLRSITVTAYK</sequence>
<comment type="catalytic activity">
    <reaction evidence="7">
        <text>arsenic triglutathione + 2 [thioredoxin]-dithiol + 2 S-adenosyl-L-methionine + H2O = dimethylarsinous acid + 2 [thioredoxin]-disulfide + 3 glutathione + 2 S-adenosyl-L-homocysteine + 2 H(+)</text>
        <dbReference type="Rhea" id="RHEA:69464"/>
        <dbReference type="Rhea" id="RHEA-COMP:10698"/>
        <dbReference type="Rhea" id="RHEA-COMP:10700"/>
        <dbReference type="ChEBI" id="CHEBI:15377"/>
        <dbReference type="ChEBI" id="CHEBI:15378"/>
        <dbReference type="ChEBI" id="CHEBI:23808"/>
        <dbReference type="ChEBI" id="CHEBI:29950"/>
        <dbReference type="ChEBI" id="CHEBI:50058"/>
        <dbReference type="ChEBI" id="CHEBI:57856"/>
        <dbReference type="ChEBI" id="CHEBI:57925"/>
        <dbReference type="ChEBI" id="CHEBI:59789"/>
        <dbReference type="ChEBI" id="CHEBI:183640"/>
        <dbReference type="EC" id="2.1.1.137"/>
    </reaction>
</comment>
<evidence type="ECO:0000256" key="4">
    <source>
        <dbReference type="ARBA" id="ARBA00034521"/>
    </source>
</evidence>
<comment type="catalytic activity">
    <reaction evidence="6">
        <text>arsenic triglutathione + [thioredoxin]-dithiol + S-adenosyl-L-methionine + 2 H2O = methylarsonous acid + [thioredoxin]-disulfide + 3 glutathione + S-adenosyl-L-homocysteine + H(+)</text>
        <dbReference type="Rhea" id="RHEA:69460"/>
        <dbReference type="Rhea" id="RHEA-COMP:10698"/>
        <dbReference type="Rhea" id="RHEA-COMP:10700"/>
        <dbReference type="ChEBI" id="CHEBI:15377"/>
        <dbReference type="ChEBI" id="CHEBI:15378"/>
        <dbReference type="ChEBI" id="CHEBI:17826"/>
        <dbReference type="ChEBI" id="CHEBI:29950"/>
        <dbReference type="ChEBI" id="CHEBI:50058"/>
        <dbReference type="ChEBI" id="CHEBI:57856"/>
        <dbReference type="ChEBI" id="CHEBI:57925"/>
        <dbReference type="ChEBI" id="CHEBI:59789"/>
        <dbReference type="ChEBI" id="CHEBI:183640"/>
        <dbReference type="EC" id="2.1.1.137"/>
    </reaction>
</comment>
<dbReference type="SUPFAM" id="SSF53335">
    <property type="entry name" value="S-adenosyl-L-methionine-dependent methyltransferases"/>
    <property type="match status" value="1"/>
</dbReference>
<dbReference type="eggNOG" id="COG2226">
    <property type="taxonomic scope" value="Bacteria"/>
</dbReference>
<dbReference type="STRING" id="1191523.MROS_1044"/>
<dbReference type="RefSeq" id="WP_014855720.1">
    <property type="nucleotide sequence ID" value="NC_018178.1"/>
</dbReference>
<dbReference type="InterPro" id="IPR029063">
    <property type="entry name" value="SAM-dependent_MTases_sf"/>
</dbReference>
<dbReference type="AlphaFoldDB" id="I6ZQD3"/>
<dbReference type="Pfam" id="PF13847">
    <property type="entry name" value="Methyltransf_31"/>
    <property type="match status" value="1"/>
</dbReference>
<reference evidence="10 11" key="1">
    <citation type="journal article" date="2013" name="PLoS ONE">
        <title>Genomic analysis of Melioribacter roseus, facultatively anaerobic organotrophic bacterium representing a novel deep lineage within Bacteriodetes/Chlorobi group.</title>
        <authorList>
            <person name="Kadnikov V.V."/>
            <person name="Mardanov A.V."/>
            <person name="Podosokorskaya O.A."/>
            <person name="Gavrilov S.N."/>
            <person name="Kublanov I.V."/>
            <person name="Beletsky A.V."/>
            <person name="Bonch-Osmolovskaya E.A."/>
            <person name="Ravin N.V."/>
        </authorList>
    </citation>
    <scope>NUCLEOTIDE SEQUENCE [LARGE SCALE GENOMIC DNA]</scope>
    <source>
        <strain evidence="11">JCM 17771 / P3M-2</strain>
    </source>
</reference>
<keyword evidence="2" id="KW-0949">S-adenosyl-L-methionine</keyword>
<dbReference type="HOGENOM" id="CLU_052868_1_2_10"/>
<evidence type="ECO:0000313" key="10">
    <source>
        <dbReference type="EMBL" id="AFN74284.1"/>
    </source>
</evidence>
<dbReference type="PANTHER" id="PTHR43675:SF8">
    <property type="entry name" value="ARSENITE METHYLTRANSFERASE"/>
    <property type="match status" value="1"/>
</dbReference>
<evidence type="ECO:0000256" key="1">
    <source>
        <dbReference type="ARBA" id="ARBA00022679"/>
    </source>
</evidence>
<comment type="catalytic activity">
    <reaction evidence="8">
        <text>arsenic triglutathione + 3 [thioredoxin]-dithiol + 3 S-adenosyl-L-methionine = trimethylarsine + 3 [thioredoxin]-disulfide + 3 glutathione + 3 S-adenosyl-L-homocysteine + 3 H(+)</text>
        <dbReference type="Rhea" id="RHEA:69432"/>
        <dbReference type="Rhea" id="RHEA-COMP:10698"/>
        <dbReference type="Rhea" id="RHEA-COMP:10700"/>
        <dbReference type="ChEBI" id="CHEBI:15378"/>
        <dbReference type="ChEBI" id="CHEBI:27130"/>
        <dbReference type="ChEBI" id="CHEBI:29950"/>
        <dbReference type="ChEBI" id="CHEBI:50058"/>
        <dbReference type="ChEBI" id="CHEBI:57856"/>
        <dbReference type="ChEBI" id="CHEBI:57925"/>
        <dbReference type="ChEBI" id="CHEBI:59789"/>
        <dbReference type="ChEBI" id="CHEBI:183640"/>
        <dbReference type="EC" id="2.1.1.137"/>
    </reaction>
</comment>
<keyword evidence="10" id="KW-0489">Methyltransferase</keyword>
<dbReference type="KEGG" id="mro:MROS_1044"/>